<protein>
    <submittedName>
        <fullName evidence="1">Uncharacterized protein</fullName>
    </submittedName>
</protein>
<comment type="caution">
    <text evidence="1">The sequence shown here is derived from an EMBL/GenBank/DDBJ whole genome shotgun (WGS) entry which is preliminary data.</text>
</comment>
<gene>
    <name evidence="1" type="ORF">KUCAC02_021307</name>
</gene>
<name>A0ACB9XGC8_CHAAC</name>
<evidence type="ECO:0000313" key="2">
    <source>
        <dbReference type="Proteomes" id="UP001057452"/>
    </source>
</evidence>
<keyword evidence="2" id="KW-1185">Reference proteome</keyword>
<dbReference type="Proteomes" id="UP001057452">
    <property type="component" value="Chromosome 6"/>
</dbReference>
<organism evidence="1 2">
    <name type="scientific">Chaenocephalus aceratus</name>
    <name type="common">Blackfin icefish</name>
    <name type="synonym">Chaenichthys aceratus</name>
    <dbReference type="NCBI Taxonomy" id="36190"/>
    <lineage>
        <taxon>Eukaryota</taxon>
        <taxon>Metazoa</taxon>
        <taxon>Chordata</taxon>
        <taxon>Craniata</taxon>
        <taxon>Vertebrata</taxon>
        <taxon>Euteleostomi</taxon>
        <taxon>Actinopterygii</taxon>
        <taxon>Neopterygii</taxon>
        <taxon>Teleostei</taxon>
        <taxon>Neoteleostei</taxon>
        <taxon>Acanthomorphata</taxon>
        <taxon>Eupercaria</taxon>
        <taxon>Perciformes</taxon>
        <taxon>Notothenioidei</taxon>
        <taxon>Channichthyidae</taxon>
        <taxon>Chaenocephalus</taxon>
    </lineage>
</organism>
<accession>A0ACB9XGC8</accession>
<feature type="non-terminal residue" evidence="1">
    <location>
        <position position="130"/>
    </location>
</feature>
<dbReference type="EMBL" id="CM043790">
    <property type="protein sequence ID" value="KAI4825627.1"/>
    <property type="molecule type" value="Genomic_DNA"/>
</dbReference>
<proteinExistence type="predicted"/>
<evidence type="ECO:0000313" key="1">
    <source>
        <dbReference type="EMBL" id="KAI4825627.1"/>
    </source>
</evidence>
<sequence length="130" mass="14348">NSFLQPDTSAPQIKHRQTPRPLTSPAPRESDACPTDTQAKGKKRKHPETNILSVRTSRLLQRTCERSERLKQTCPVTPDSKQDQALSALLHTTFIRGSACFRNNKDDPKVKELLSGGRPVGLLSPPLTPG</sequence>
<feature type="non-terminal residue" evidence="1">
    <location>
        <position position="1"/>
    </location>
</feature>
<reference evidence="1" key="1">
    <citation type="submission" date="2022-05" db="EMBL/GenBank/DDBJ databases">
        <title>Chromosome-level genome of Chaenocephalus aceratus.</title>
        <authorList>
            <person name="Park H."/>
        </authorList>
    </citation>
    <scope>NUCLEOTIDE SEQUENCE</scope>
    <source>
        <strain evidence="1">KU_202001</strain>
    </source>
</reference>